<name>A0A0C3QI67_9AGAM</name>
<organism evidence="1 2">
    <name type="scientific">Tulasnella calospora MUT 4182</name>
    <dbReference type="NCBI Taxonomy" id="1051891"/>
    <lineage>
        <taxon>Eukaryota</taxon>
        <taxon>Fungi</taxon>
        <taxon>Dikarya</taxon>
        <taxon>Basidiomycota</taxon>
        <taxon>Agaricomycotina</taxon>
        <taxon>Agaricomycetes</taxon>
        <taxon>Cantharellales</taxon>
        <taxon>Tulasnellaceae</taxon>
        <taxon>Tulasnella</taxon>
    </lineage>
</organism>
<dbReference type="EMBL" id="KN822961">
    <property type="protein sequence ID" value="KIO31695.1"/>
    <property type="molecule type" value="Genomic_DNA"/>
</dbReference>
<gene>
    <name evidence="1" type="ORF">M407DRAFT_129249</name>
</gene>
<accession>A0A0C3QI67</accession>
<reference evidence="1 2" key="1">
    <citation type="submission" date="2014-04" db="EMBL/GenBank/DDBJ databases">
        <authorList>
            <consortium name="DOE Joint Genome Institute"/>
            <person name="Kuo A."/>
            <person name="Girlanda M."/>
            <person name="Perotto S."/>
            <person name="Kohler A."/>
            <person name="Nagy L.G."/>
            <person name="Floudas D."/>
            <person name="Copeland A."/>
            <person name="Barry K.W."/>
            <person name="Cichocki N."/>
            <person name="Veneault-Fourrey C."/>
            <person name="LaButti K."/>
            <person name="Lindquist E.A."/>
            <person name="Lipzen A."/>
            <person name="Lundell T."/>
            <person name="Morin E."/>
            <person name="Murat C."/>
            <person name="Sun H."/>
            <person name="Tunlid A."/>
            <person name="Henrissat B."/>
            <person name="Grigoriev I.V."/>
            <person name="Hibbett D.S."/>
            <person name="Martin F."/>
            <person name="Nordberg H.P."/>
            <person name="Cantor M.N."/>
            <person name="Hua S.X."/>
        </authorList>
    </citation>
    <scope>NUCLEOTIDE SEQUENCE [LARGE SCALE GENOMIC DNA]</scope>
    <source>
        <strain evidence="1 2">MUT 4182</strain>
    </source>
</reference>
<sequence>MGLQHLQRSTNFDFRRHPSPLIFKTCINIASLPRHYLWAWNEKLHPRPTSLYDPHSPTSSPQAFCVNRRYPDKICRRNTLCTMRSISNIPVLKYAVGRSRMSSIWMLFSVMPR</sequence>
<dbReference type="AlphaFoldDB" id="A0A0C3QI67"/>
<keyword evidence="2" id="KW-1185">Reference proteome</keyword>
<proteinExistence type="predicted"/>
<protein>
    <submittedName>
        <fullName evidence="1">Uncharacterized protein</fullName>
    </submittedName>
</protein>
<reference evidence="2" key="2">
    <citation type="submission" date="2015-01" db="EMBL/GenBank/DDBJ databases">
        <title>Evolutionary Origins and Diversification of the Mycorrhizal Mutualists.</title>
        <authorList>
            <consortium name="DOE Joint Genome Institute"/>
            <consortium name="Mycorrhizal Genomics Consortium"/>
            <person name="Kohler A."/>
            <person name="Kuo A."/>
            <person name="Nagy L.G."/>
            <person name="Floudas D."/>
            <person name="Copeland A."/>
            <person name="Barry K.W."/>
            <person name="Cichocki N."/>
            <person name="Veneault-Fourrey C."/>
            <person name="LaButti K."/>
            <person name="Lindquist E.A."/>
            <person name="Lipzen A."/>
            <person name="Lundell T."/>
            <person name="Morin E."/>
            <person name="Murat C."/>
            <person name="Riley R."/>
            <person name="Ohm R."/>
            <person name="Sun H."/>
            <person name="Tunlid A."/>
            <person name="Henrissat B."/>
            <person name="Grigoriev I.V."/>
            <person name="Hibbett D.S."/>
            <person name="Martin F."/>
        </authorList>
    </citation>
    <scope>NUCLEOTIDE SEQUENCE [LARGE SCALE GENOMIC DNA]</scope>
    <source>
        <strain evidence="2">MUT 4182</strain>
    </source>
</reference>
<evidence type="ECO:0000313" key="2">
    <source>
        <dbReference type="Proteomes" id="UP000054248"/>
    </source>
</evidence>
<dbReference type="HOGENOM" id="CLU_2135356_0_0_1"/>
<evidence type="ECO:0000313" key="1">
    <source>
        <dbReference type="EMBL" id="KIO31695.1"/>
    </source>
</evidence>
<dbReference type="Proteomes" id="UP000054248">
    <property type="component" value="Unassembled WGS sequence"/>
</dbReference>